<dbReference type="OrthoDB" id="9814487at2"/>
<gene>
    <name evidence="4" type="ORF">BC742_2597</name>
</gene>
<dbReference type="SUPFAM" id="SSF49764">
    <property type="entry name" value="HSP20-like chaperones"/>
    <property type="match status" value="1"/>
</dbReference>
<protein>
    <submittedName>
        <fullName evidence="4">HSP20 family protein</fullName>
    </submittedName>
</protein>
<dbReference type="InterPro" id="IPR008978">
    <property type="entry name" value="HSP20-like_chaperone"/>
</dbReference>
<proteinExistence type="inferred from homology"/>
<evidence type="ECO:0000256" key="2">
    <source>
        <dbReference type="RuleBase" id="RU003616"/>
    </source>
</evidence>
<dbReference type="InterPro" id="IPR031107">
    <property type="entry name" value="Small_HSP"/>
</dbReference>
<organism evidence="4 5">
    <name type="scientific">Coprobacter fastidiosus NSB1 = JCM 33896</name>
    <dbReference type="NCBI Taxonomy" id="1349822"/>
    <lineage>
        <taxon>Bacteria</taxon>
        <taxon>Pseudomonadati</taxon>
        <taxon>Bacteroidota</taxon>
        <taxon>Bacteroidia</taxon>
        <taxon>Bacteroidales</taxon>
        <taxon>Barnesiellaceae</taxon>
        <taxon>Coprobacter</taxon>
    </lineage>
</organism>
<evidence type="ECO:0000256" key="1">
    <source>
        <dbReference type="PROSITE-ProRule" id="PRU00285"/>
    </source>
</evidence>
<dbReference type="Pfam" id="PF00011">
    <property type="entry name" value="HSP20"/>
    <property type="match status" value="1"/>
</dbReference>
<dbReference type="PANTHER" id="PTHR11527">
    <property type="entry name" value="HEAT-SHOCK PROTEIN 20 FAMILY MEMBER"/>
    <property type="match status" value="1"/>
</dbReference>
<keyword evidence="5" id="KW-1185">Reference proteome</keyword>
<dbReference type="Proteomes" id="UP000269493">
    <property type="component" value="Unassembled WGS sequence"/>
</dbReference>
<accession>A0A495VKH3</accession>
<reference evidence="4 5" key="1">
    <citation type="submission" date="2018-10" db="EMBL/GenBank/DDBJ databases">
        <title>Genomic Encyclopedia of Archaeal and Bacterial Type Strains, Phase II (KMG-II): from individual species to whole genera.</title>
        <authorList>
            <person name="Goeker M."/>
        </authorList>
    </citation>
    <scope>NUCLEOTIDE SEQUENCE [LARGE SCALE GENOMIC DNA]</scope>
    <source>
        <strain evidence="4 5">NSB1</strain>
    </source>
</reference>
<dbReference type="AlphaFoldDB" id="A0A495VKH3"/>
<evidence type="ECO:0000313" key="4">
    <source>
        <dbReference type="EMBL" id="RKT49400.1"/>
    </source>
</evidence>
<evidence type="ECO:0000259" key="3">
    <source>
        <dbReference type="PROSITE" id="PS01031"/>
    </source>
</evidence>
<feature type="domain" description="SHSP" evidence="3">
    <location>
        <begin position="24"/>
        <end position="141"/>
    </location>
</feature>
<dbReference type="PROSITE" id="PS01031">
    <property type="entry name" value="SHSP"/>
    <property type="match status" value="1"/>
</dbReference>
<comment type="similarity">
    <text evidence="1 2">Belongs to the small heat shock protein (HSP20) family.</text>
</comment>
<dbReference type="InterPro" id="IPR002068">
    <property type="entry name" value="A-crystallin/Hsp20_dom"/>
</dbReference>
<dbReference type="Gene3D" id="2.60.40.790">
    <property type="match status" value="1"/>
</dbReference>
<comment type="caution">
    <text evidence="4">The sequence shown here is derived from an EMBL/GenBank/DDBJ whole genome shotgun (WGS) entry which is preliminary data.</text>
</comment>
<name>A0A495VKH3_9BACT</name>
<evidence type="ECO:0000313" key="5">
    <source>
        <dbReference type="Proteomes" id="UP000269493"/>
    </source>
</evidence>
<dbReference type="CDD" id="cd06464">
    <property type="entry name" value="ACD_sHsps-like"/>
    <property type="match status" value="1"/>
</dbReference>
<dbReference type="EMBL" id="RBXN01000011">
    <property type="protein sequence ID" value="RKT49400.1"/>
    <property type="molecule type" value="Genomic_DNA"/>
</dbReference>
<sequence>MPVRKSQNWLPGIFNDFFGNEWMEKANSTSPAINIIESEKDYKVEIAAPGLTKDDFSIRIDDDNQISVSMEKKEEHKDENKNGRYLRREFSYTQFRQNMILPDNIDKDKIEAKVENGILTIDIPKKEIIPEKPAVRNIEVK</sequence>